<evidence type="ECO:0000313" key="2">
    <source>
        <dbReference type="EMBL" id="SUP52513.1"/>
    </source>
</evidence>
<organism evidence="2 3">
    <name type="scientific">Weissella viridescens</name>
    <name type="common">Lactobacillus viridescens</name>
    <dbReference type="NCBI Taxonomy" id="1629"/>
    <lineage>
        <taxon>Bacteria</taxon>
        <taxon>Bacillati</taxon>
        <taxon>Bacillota</taxon>
        <taxon>Bacilli</taxon>
        <taxon>Lactobacillales</taxon>
        <taxon>Lactobacillaceae</taxon>
        <taxon>Weissella</taxon>
    </lineage>
</organism>
<evidence type="ECO:0000259" key="1">
    <source>
        <dbReference type="SMART" id="SM00937"/>
    </source>
</evidence>
<name>A0A380NX79_WEIVI</name>
<accession>A0A380NX79</accession>
<dbReference type="AlphaFoldDB" id="A0A380NX79"/>
<dbReference type="Proteomes" id="UP000254621">
    <property type="component" value="Unassembled WGS sequence"/>
</dbReference>
<feature type="domain" description="Peptide chain release factor" evidence="1">
    <location>
        <begin position="2"/>
        <end position="77"/>
    </location>
</feature>
<dbReference type="InterPro" id="IPR045853">
    <property type="entry name" value="Pep_chain_release_fac_I_sf"/>
</dbReference>
<protein>
    <submittedName>
        <fullName evidence="2">Peptide chain release factor 1</fullName>
    </submittedName>
</protein>
<reference evidence="2 3" key="1">
    <citation type="submission" date="2018-06" db="EMBL/GenBank/DDBJ databases">
        <authorList>
            <consortium name="Pathogen Informatics"/>
            <person name="Doyle S."/>
        </authorList>
    </citation>
    <scope>NUCLEOTIDE SEQUENCE [LARGE SCALE GENOMIC DNA]</scope>
    <source>
        <strain evidence="2 3">NCTC13645</strain>
    </source>
</reference>
<dbReference type="GO" id="GO:0006415">
    <property type="term" value="P:translational termination"/>
    <property type="evidence" value="ECO:0007669"/>
    <property type="project" value="InterPro"/>
</dbReference>
<dbReference type="Pfam" id="PF03462">
    <property type="entry name" value="PCRF"/>
    <property type="match status" value="1"/>
</dbReference>
<evidence type="ECO:0000313" key="3">
    <source>
        <dbReference type="Proteomes" id="UP000254621"/>
    </source>
</evidence>
<dbReference type="SUPFAM" id="SSF75620">
    <property type="entry name" value="Release factor"/>
    <property type="match status" value="1"/>
</dbReference>
<dbReference type="Gene3D" id="6.10.140.1950">
    <property type="match status" value="1"/>
</dbReference>
<gene>
    <name evidence="2" type="primary">prfA_2</name>
    <name evidence="2" type="ORF">NCTC13645_00405</name>
</gene>
<dbReference type="InterPro" id="IPR005139">
    <property type="entry name" value="PCRF"/>
</dbReference>
<dbReference type="SMART" id="SM00937">
    <property type="entry name" value="PCRF"/>
    <property type="match status" value="1"/>
</dbReference>
<proteinExistence type="predicted"/>
<dbReference type="EMBL" id="UHIV01000001">
    <property type="protein sequence ID" value="SUP52513.1"/>
    <property type="molecule type" value="Genomic_DNA"/>
</dbReference>
<sequence>MTKGELKELESEKSELEERLKILLLPKDPNDDKNIIMEIHGAAGGDEGLCLLRTYTKCTAVMLNAKTGMSKSLMKTRLKLADTKKSF</sequence>